<dbReference type="Pfam" id="PF13704">
    <property type="entry name" value="Glyco_tranf_2_4"/>
    <property type="match status" value="1"/>
</dbReference>
<protein>
    <recommendedName>
        <fullName evidence="3">Glycosyl transferase family 2</fullName>
    </recommendedName>
</protein>
<reference evidence="1 2" key="1">
    <citation type="submission" date="2015-09" db="EMBL/GenBank/DDBJ databases">
        <authorList>
            <consortium name="Swine Surveillance"/>
        </authorList>
    </citation>
    <scope>NUCLEOTIDE SEQUENCE [LARGE SCALE GENOMIC DNA]</scope>
    <source>
        <strain evidence="1 2">CECT 8383</strain>
    </source>
</reference>
<dbReference type="STRING" id="340021.TM5383_00865"/>
<accession>A0A0P1GNA4</accession>
<keyword evidence="2" id="KW-1185">Reference proteome</keyword>
<evidence type="ECO:0008006" key="3">
    <source>
        <dbReference type="Google" id="ProtNLM"/>
    </source>
</evidence>
<organism evidence="1 2">
    <name type="scientific">Thalassovita mediterranea</name>
    <dbReference type="NCBI Taxonomy" id="340021"/>
    <lineage>
        <taxon>Bacteria</taxon>
        <taxon>Pseudomonadati</taxon>
        <taxon>Pseudomonadota</taxon>
        <taxon>Alphaproteobacteria</taxon>
        <taxon>Rhodobacterales</taxon>
        <taxon>Roseobacteraceae</taxon>
        <taxon>Thalassovita</taxon>
    </lineage>
</organism>
<dbReference type="Proteomes" id="UP000051681">
    <property type="component" value="Unassembled WGS sequence"/>
</dbReference>
<proteinExistence type="predicted"/>
<evidence type="ECO:0000313" key="1">
    <source>
        <dbReference type="EMBL" id="CUH83669.1"/>
    </source>
</evidence>
<sequence length="328" mass="38054">MTRSAAVTIFYFSNCIKRVRSKETTAAPERRIYWVESMQSTAAIVTMVRDDHFFLKAWLRHYGPIFGRENLYIVNHGRGRGVEELAEGCNIIGIPGDPHKNFDMKRWRLLNNLVMGLRSYYNHVIVGDVDELVVIDPEEGKTLLEYLEEQPIRRVLTPLGLEVIHRIDEEPEAITDKILGPRRHVRLAPHYSKPCVISAGTKIARGGHYTQYGKLFTPDCLYLMHLKFCDFPEYTAAMDRRNAVTDEIGDDVKEISIGRHWFAEARGEDRATFEAFADLEMVEGFDMRLYRRKMQRSFGPRGDTGFYNFARPDYKLQFKLPERFSGIF</sequence>
<dbReference type="AlphaFoldDB" id="A0A0P1GNA4"/>
<dbReference type="EMBL" id="CYSF01000006">
    <property type="protein sequence ID" value="CUH83669.1"/>
    <property type="molecule type" value="Genomic_DNA"/>
</dbReference>
<evidence type="ECO:0000313" key="2">
    <source>
        <dbReference type="Proteomes" id="UP000051681"/>
    </source>
</evidence>
<name>A0A0P1GNA4_9RHOB</name>
<gene>
    <name evidence="1" type="ORF">TM5383_00865</name>
</gene>